<comment type="caution">
    <text evidence="2">The sequence shown here is derived from an EMBL/GenBank/DDBJ whole genome shotgun (WGS) entry which is preliminary data.</text>
</comment>
<evidence type="ECO:0000313" key="3">
    <source>
        <dbReference type="Proteomes" id="UP000078340"/>
    </source>
</evidence>
<feature type="region of interest" description="Disordered" evidence="1">
    <location>
        <begin position="101"/>
        <end position="135"/>
    </location>
</feature>
<proteinExistence type="predicted"/>
<dbReference type="Proteomes" id="UP000078340">
    <property type="component" value="Unassembled WGS sequence"/>
</dbReference>
<gene>
    <name evidence="2" type="ORF">VFPFJ_10107</name>
</gene>
<feature type="compositionally biased region" description="Basic residues" evidence="1">
    <location>
        <begin position="109"/>
        <end position="122"/>
    </location>
</feature>
<accession>A0A179GJM2</accession>
<feature type="region of interest" description="Disordered" evidence="1">
    <location>
        <begin position="1"/>
        <end position="77"/>
    </location>
</feature>
<evidence type="ECO:0000256" key="1">
    <source>
        <dbReference type="SAM" id="MobiDB-lite"/>
    </source>
</evidence>
<dbReference type="EMBL" id="LSBI01000011">
    <property type="protein sequence ID" value="OAQ78075.1"/>
    <property type="molecule type" value="Genomic_DNA"/>
</dbReference>
<name>A0A179GJM2_PURLI</name>
<evidence type="ECO:0000313" key="2">
    <source>
        <dbReference type="EMBL" id="OAQ78075.1"/>
    </source>
</evidence>
<dbReference type="AlphaFoldDB" id="A0A179GJM2"/>
<protein>
    <submittedName>
        <fullName evidence="2">Uncharacterized protein</fullName>
    </submittedName>
</protein>
<organism evidence="2 3">
    <name type="scientific">Purpureocillium lilacinum</name>
    <name type="common">Paecilomyces lilacinus</name>
    <dbReference type="NCBI Taxonomy" id="33203"/>
    <lineage>
        <taxon>Eukaryota</taxon>
        <taxon>Fungi</taxon>
        <taxon>Dikarya</taxon>
        <taxon>Ascomycota</taxon>
        <taxon>Pezizomycotina</taxon>
        <taxon>Sordariomycetes</taxon>
        <taxon>Hypocreomycetidae</taxon>
        <taxon>Hypocreales</taxon>
        <taxon>Ophiocordycipitaceae</taxon>
        <taxon>Purpureocillium</taxon>
    </lineage>
</organism>
<reference evidence="2 3" key="1">
    <citation type="submission" date="2016-02" db="EMBL/GenBank/DDBJ databases">
        <title>Biosynthesis of antibiotic leucinostatins and their inhibition on Phytophthora in bio-control Purpureocillium lilacinum.</title>
        <authorList>
            <person name="Wang G."/>
            <person name="Liu Z."/>
            <person name="Lin R."/>
            <person name="Li E."/>
            <person name="Mao Z."/>
            <person name="Ling J."/>
            <person name="Yin W."/>
            <person name="Xie B."/>
        </authorList>
    </citation>
    <scope>NUCLEOTIDE SEQUENCE [LARGE SCALE GENOMIC DNA]</scope>
    <source>
        <strain evidence="2">PLFJ-1</strain>
    </source>
</reference>
<sequence length="162" mass="17738">MLGVPIPADPDAGVPPRQRKKICGGRGPALPWMKRDSMTAVTDGVRSGRCVRSASGRSSTPQRLIPREDGGWTDGRAQGALIDRGRATGEVTTARRVANLPNSWPPWPRRPRWHRRHRKHRGMTSPRSIRFVAGGPTNAPVVLAARDVPEPPSTQSHGQRTK</sequence>